<evidence type="ECO:0000256" key="1">
    <source>
        <dbReference type="SAM" id="MobiDB-lite"/>
    </source>
</evidence>
<feature type="compositionally biased region" description="Basic residues" evidence="1">
    <location>
        <begin position="127"/>
        <end position="137"/>
    </location>
</feature>
<dbReference type="Proteomes" id="UP000887574">
    <property type="component" value="Unplaced"/>
</dbReference>
<keyword evidence="2" id="KW-1185">Reference proteome</keyword>
<evidence type="ECO:0000313" key="3">
    <source>
        <dbReference type="WBParaSite" id="jg14147"/>
    </source>
</evidence>
<feature type="region of interest" description="Disordered" evidence="1">
    <location>
        <begin position="351"/>
        <end position="373"/>
    </location>
</feature>
<dbReference type="WBParaSite" id="jg14147">
    <property type="protein sequence ID" value="jg14147"/>
    <property type="gene ID" value="jg14147"/>
</dbReference>
<feature type="region of interest" description="Disordered" evidence="1">
    <location>
        <begin position="40"/>
        <end position="65"/>
    </location>
</feature>
<feature type="compositionally biased region" description="Basic and acidic residues" evidence="1">
    <location>
        <begin position="572"/>
        <end position="586"/>
    </location>
</feature>
<reference evidence="3" key="1">
    <citation type="submission" date="2022-11" db="UniProtKB">
        <authorList>
            <consortium name="WormBaseParasite"/>
        </authorList>
    </citation>
    <scope>IDENTIFICATION</scope>
</reference>
<dbReference type="AlphaFoldDB" id="A0A915D0N8"/>
<feature type="region of interest" description="Disordered" evidence="1">
    <location>
        <begin position="543"/>
        <end position="586"/>
    </location>
</feature>
<protein>
    <submittedName>
        <fullName evidence="3">Uncharacterized protein</fullName>
    </submittedName>
</protein>
<sequence length="616" mass="66834">MLTVPLTSIAENNHKGGVWSFGRSVKDWMADRIATNVLMNRLDPHGSSDSSSSESDSEEEEEDIRLVESVTEPLVHAAATVSIVGEEGDKTYLPKISIHEGTPDSCVVYAAVIPPTKDSTPCTSRKSSSKKKRRGTLKHASMNPFANYSQSTMRAIQAIETGKMRAYRNNDFKSRLFAKFATNDRLAKMGQNTEPKKMVSCSMQTTPVASPLMQRQRNLRSAYATRINPLLESMDSTSSEVGPNGEWTSTSIFDVDSLCSAGYLDLSFGGYSTYSTDSVPRMLAESNTPQGTVKAQQIEQIRSRRFPTFGYGFAQKVVDETSGGPSCSSMPLPFPVSNGRSKTHSIMSGARRLGSASPPVVQAESLPPGSAVGTTPRISLTDVDSLTQSLIIKTQILLLPPLLQPPLRLAISNTVPDINPAVREVCPNRRRFSANNCLAIPNENLGIKQTGETSGPSSAPVAGIVKCPSCHHFSSLIPPPVDTFTGCPHHPSPAGKPPSTKIYAKNSVGEIDWETIRRVRDACGLLPSDFLVHHANEQTPKEAIKNDDSGYSQSNAHSSPASSVPSSPYVMSKDRNKEMKPENKEEVISISNVVVEDVLEEILQKICDLKDVPNET</sequence>
<feature type="compositionally biased region" description="Low complexity" evidence="1">
    <location>
        <begin position="551"/>
        <end position="571"/>
    </location>
</feature>
<evidence type="ECO:0000313" key="2">
    <source>
        <dbReference type="Proteomes" id="UP000887574"/>
    </source>
</evidence>
<accession>A0A915D0N8</accession>
<feature type="region of interest" description="Disordered" evidence="1">
    <location>
        <begin position="117"/>
        <end position="137"/>
    </location>
</feature>
<proteinExistence type="predicted"/>
<organism evidence="2 3">
    <name type="scientific">Ditylenchus dipsaci</name>
    <dbReference type="NCBI Taxonomy" id="166011"/>
    <lineage>
        <taxon>Eukaryota</taxon>
        <taxon>Metazoa</taxon>
        <taxon>Ecdysozoa</taxon>
        <taxon>Nematoda</taxon>
        <taxon>Chromadorea</taxon>
        <taxon>Rhabditida</taxon>
        <taxon>Tylenchina</taxon>
        <taxon>Tylenchomorpha</taxon>
        <taxon>Sphaerularioidea</taxon>
        <taxon>Anguinidae</taxon>
        <taxon>Anguininae</taxon>
        <taxon>Ditylenchus</taxon>
    </lineage>
</organism>
<name>A0A915D0N8_9BILA</name>